<protein>
    <submittedName>
        <fullName evidence="1">Uncharacterized protein</fullName>
    </submittedName>
</protein>
<comment type="caution">
    <text evidence="1">The sequence shown here is derived from an EMBL/GenBank/DDBJ whole genome shotgun (WGS) entry which is preliminary data.</text>
</comment>
<name>A0ABS4MFZ7_9LACO</name>
<accession>A0ABS4MFZ7</accession>
<organism evidence="1 2">
    <name type="scientific">Lactobacillus colini</name>
    <dbReference type="NCBI Taxonomy" id="1819254"/>
    <lineage>
        <taxon>Bacteria</taxon>
        <taxon>Bacillati</taxon>
        <taxon>Bacillota</taxon>
        <taxon>Bacilli</taxon>
        <taxon>Lactobacillales</taxon>
        <taxon>Lactobacillaceae</taxon>
        <taxon>Lactobacillus</taxon>
    </lineage>
</organism>
<gene>
    <name evidence="1" type="ORF">J2Z60_001798</name>
</gene>
<evidence type="ECO:0000313" key="1">
    <source>
        <dbReference type="EMBL" id="MBP2058610.1"/>
    </source>
</evidence>
<reference evidence="1 2" key="1">
    <citation type="submission" date="2021-03" db="EMBL/GenBank/DDBJ databases">
        <title>Genomic Encyclopedia of Type Strains, Phase IV (KMG-IV): sequencing the most valuable type-strain genomes for metagenomic binning, comparative biology and taxonomic classification.</title>
        <authorList>
            <person name="Goeker M."/>
        </authorList>
    </citation>
    <scope>NUCLEOTIDE SEQUENCE [LARGE SCALE GENOMIC DNA]</scope>
    <source>
        <strain evidence="1 2">DSM 101872</strain>
    </source>
</reference>
<evidence type="ECO:0000313" key="2">
    <source>
        <dbReference type="Proteomes" id="UP001519292"/>
    </source>
</evidence>
<sequence length="33" mass="4028">MKRLDDIGLVSCNYEAWLIHKLNKEMKKKKHEK</sequence>
<dbReference type="Proteomes" id="UP001519292">
    <property type="component" value="Unassembled WGS sequence"/>
</dbReference>
<proteinExistence type="predicted"/>
<dbReference type="EMBL" id="JAGGLU010000012">
    <property type="protein sequence ID" value="MBP2058610.1"/>
    <property type="molecule type" value="Genomic_DNA"/>
</dbReference>
<keyword evidence="2" id="KW-1185">Reference proteome</keyword>